<evidence type="ECO:0000259" key="2">
    <source>
        <dbReference type="PROSITE" id="PS51163"/>
    </source>
</evidence>
<dbReference type="InterPro" id="IPR004421">
    <property type="entry name" value="Carbamoyltransferase_HypF"/>
</dbReference>
<evidence type="ECO:0000256" key="1">
    <source>
        <dbReference type="ARBA" id="ARBA00008097"/>
    </source>
</evidence>
<reference evidence="3" key="1">
    <citation type="journal article" date="2020" name="mSystems">
        <title>Genome- and Community-Level Interaction Insights into Carbon Utilization and Element Cycling Functions of Hydrothermarchaeota in Hydrothermal Sediment.</title>
        <authorList>
            <person name="Zhou Z."/>
            <person name="Liu Y."/>
            <person name="Xu W."/>
            <person name="Pan J."/>
            <person name="Luo Z.H."/>
            <person name="Li M."/>
        </authorList>
    </citation>
    <scope>NUCLEOTIDE SEQUENCE [LARGE SCALE GENOMIC DNA]</scope>
    <source>
        <strain evidence="3">HyVt-533</strain>
    </source>
</reference>
<dbReference type="SUPFAM" id="SSF55821">
    <property type="entry name" value="YrdC/RibB"/>
    <property type="match status" value="1"/>
</dbReference>
<dbReference type="GO" id="GO:0051604">
    <property type="term" value="P:protein maturation"/>
    <property type="evidence" value="ECO:0007669"/>
    <property type="project" value="TreeGrafter"/>
</dbReference>
<feature type="non-terminal residue" evidence="3">
    <location>
        <position position="1"/>
    </location>
</feature>
<dbReference type="NCBIfam" id="TIGR00143">
    <property type="entry name" value="hypF"/>
    <property type="match status" value="1"/>
</dbReference>
<accession>A0A7V5NZD0</accession>
<dbReference type="Pfam" id="PF17788">
    <property type="entry name" value="HypF_C"/>
    <property type="match status" value="1"/>
</dbReference>
<dbReference type="GO" id="GO:0003725">
    <property type="term" value="F:double-stranded RNA binding"/>
    <property type="evidence" value="ECO:0007669"/>
    <property type="project" value="InterPro"/>
</dbReference>
<dbReference type="AlphaFoldDB" id="A0A7V5NZD0"/>
<dbReference type="GO" id="GO:0016743">
    <property type="term" value="F:carboxyl- or carbamoyltransferase activity"/>
    <property type="evidence" value="ECO:0007669"/>
    <property type="project" value="InterPro"/>
</dbReference>
<dbReference type="Pfam" id="PF07503">
    <property type="entry name" value="zf-HYPF"/>
    <property type="match status" value="2"/>
</dbReference>
<dbReference type="PANTHER" id="PTHR42959">
    <property type="entry name" value="CARBAMOYLTRANSFERASE"/>
    <property type="match status" value="1"/>
</dbReference>
<dbReference type="Gene3D" id="3.30.110.120">
    <property type="match status" value="1"/>
</dbReference>
<comment type="similarity">
    <text evidence="1">Belongs to the carbamoyltransferase HypF family.</text>
</comment>
<name>A0A7V5NZD0_9BACT</name>
<dbReference type="Pfam" id="PF22521">
    <property type="entry name" value="HypF_C_2"/>
    <property type="match status" value="1"/>
</dbReference>
<dbReference type="PROSITE" id="PS51163">
    <property type="entry name" value="YRDC"/>
    <property type="match status" value="1"/>
</dbReference>
<proteinExistence type="inferred from homology"/>
<sequence>TVLESTKGKYQSAHIPPDVATCKACLSELFDPSDRRYRYPFINCTDCGPRFTVIEGLPYDREKTTMRKFAMCPDCLAEYTNPLDRRFHAEPNACPVCGPRVWVTDRAGRKIETQDPLALVIKALKEGKIVALKGLGGFHLACDATNEKACQTLRERKRRPAKPLAVMVPDLERAREVACLSPEEEELLASARSPILLARKKRPFPLAERVAPGLEIIGLMLPYTPLHHLILKEGAFLALVMTSGNLSGEPICYENHEALKKLSPIADLFLLHDRDIAVGIDDSVVRVVEKRPLLVRRARGYVPEALPFPCEKSVISFGPHLKNTFTLTRPGEAFVSQHLGDLENLETVSFALKVRQHFEKLLGTEAELAACDLHPDYLSTFLARAYASERNRPLLPVQHHLAHAVAVAGEHRLNPPFLGLILDGLGLGPERELWGGELLLVKRNSFERVGHLVPVPQPGGDAATKKPWRMFLSYFRTGGLGGLKEALTFLPKGLASEAKLVWQMLEKGLNCPLTTSLGRFFDACAAALGLCYENTFEGQAPMVLESAALRASQRMVWEPALNGLKFDLRPLFAKLVRLVTKETTENLAYAVHLTLVKGFKELVWTAAQRYGLTQVVLGGGCFQNLILTTALKRELEEAGLEVYLP</sequence>
<evidence type="ECO:0000313" key="3">
    <source>
        <dbReference type="EMBL" id="HHI96950.1"/>
    </source>
</evidence>
<dbReference type="InterPro" id="IPR055128">
    <property type="entry name" value="HypF_C_2"/>
</dbReference>
<feature type="domain" description="YrdC-like" evidence="2">
    <location>
        <begin position="114"/>
        <end position="300"/>
    </location>
</feature>
<dbReference type="InterPro" id="IPR041440">
    <property type="entry name" value="HypF_C"/>
</dbReference>
<comment type="caution">
    <text evidence="3">The sequence shown here is derived from an EMBL/GenBank/DDBJ whole genome shotgun (WGS) entry which is preliminary data.</text>
</comment>
<dbReference type="InterPro" id="IPR051060">
    <property type="entry name" value="Carbamoyltrans_HypF-like"/>
</dbReference>
<dbReference type="InterPro" id="IPR006070">
    <property type="entry name" value="Sua5-like_dom"/>
</dbReference>
<dbReference type="Proteomes" id="UP000886101">
    <property type="component" value="Unassembled WGS sequence"/>
</dbReference>
<dbReference type="Gene3D" id="3.90.870.30">
    <property type="match status" value="1"/>
</dbReference>
<dbReference type="Gene3D" id="3.30.420.360">
    <property type="match status" value="1"/>
</dbReference>
<dbReference type="PANTHER" id="PTHR42959:SF1">
    <property type="entry name" value="CARBAMOYLTRANSFERASE HYPF"/>
    <property type="match status" value="1"/>
</dbReference>
<dbReference type="Gene3D" id="3.30.420.40">
    <property type="match status" value="1"/>
</dbReference>
<dbReference type="GO" id="GO:0008270">
    <property type="term" value="F:zinc ion binding"/>
    <property type="evidence" value="ECO:0007669"/>
    <property type="project" value="InterPro"/>
</dbReference>
<dbReference type="EMBL" id="DROK01000110">
    <property type="protein sequence ID" value="HHI96950.1"/>
    <property type="molecule type" value="Genomic_DNA"/>
</dbReference>
<organism evidence="3">
    <name type="scientific">Thermodesulfatator atlanticus</name>
    <dbReference type="NCBI Taxonomy" id="501497"/>
    <lineage>
        <taxon>Bacteria</taxon>
        <taxon>Pseudomonadati</taxon>
        <taxon>Thermodesulfobacteriota</taxon>
        <taxon>Thermodesulfobacteria</taxon>
        <taxon>Thermodesulfobacteriales</taxon>
        <taxon>Thermodesulfatatoraceae</taxon>
        <taxon>Thermodesulfatator</taxon>
    </lineage>
</organism>
<protein>
    <submittedName>
        <fullName evidence="3">Carbamoyltransferase HypF</fullName>
    </submittedName>
</protein>
<dbReference type="InterPro" id="IPR017945">
    <property type="entry name" value="DHBP_synth_RibB-like_a/b_dom"/>
</dbReference>
<dbReference type="InterPro" id="IPR011125">
    <property type="entry name" value="Znf_HypF"/>
</dbReference>
<feature type="non-terminal residue" evidence="3">
    <location>
        <position position="645"/>
    </location>
</feature>
<dbReference type="Pfam" id="PF01300">
    <property type="entry name" value="Sua5_yciO_yrdC"/>
    <property type="match status" value="1"/>
</dbReference>
<gene>
    <name evidence="3" type="primary">hypF</name>
    <name evidence="3" type="ORF">ENJ96_03785</name>
</gene>